<accession>A0A814R6N3</accession>
<dbReference type="Proteomes" id="UP000663860">
    <property type="component" value="Unassembled WGS sequence"/>
</dbReference>
<name>A0A814R6N3_9BILA</name>
<dbReference type="EMBL" id="CAJNOE010000297">
    <property type="protein sequence ID" value="CAF1129323.1"/>
    <property type="molecule type" value="Genomic_DNA"/>
</dbReference>
<gene>
    <name evidence="1" type="ORF">IZO911_LOCUS24598</name>
    <name evidence="2" type="ORF">KXQ929_LOCUS37852</name>
</gene>
<dbReference type="Proteomes" id="UP000663868">
    <property type="component" value="Unassembled WGS sequence"/>
</dbReference>
<evidence type="ECO:0000313" key="1">
    <source>
        <dbReference type="EMBL" id="CAF1129323.1"/>
    </source>
</evidence>
<sequence>MSVQPHIRNLFKKYTIPENNQGEYQCLICPQSFGRNRDNWLIHVKTSHNDTYEKVLEQLRLENRAVTKGLRKVSTDDSNADNFINYHTNFKLVEETDENEMQYVEDDVTKEKKKNAQKILQLGNDYANGKINEDQYFSHIQQILQQQSSST</sequence>
<protein>
    <submittedName>
        <fullName evidence="1">Uncharacterized protein</fullName>
    </submittedName>
</protein>
<proteinExistence type="predicted"/>
<dbReference type="EMBL" id="CAJOBB010006469">
    <property type="protein sequence ID" value="CAF4161656.1"/>
    <property type="molecule type" value="Genomic_DNA"/>
</dbReference>
<dbReference type="AlphaFoldDB" id="A0A814R6N3"/>
<reference evidence="1" key="1">
    <citation type="submission" date="2021-02" db="EMBL/GenBank/DDBJ databases">
        <authorList>
            <person name="Nowell W R."/>
        </authorList>
    </citation>
    <scope>NUCLEOTIDE SEQUENCE</scope>
</reference>
<evidence type="ECO:0000313" key="3">
    <source>
        <dbReference type="Proteomes" id="UP000663860"/>
    </source>
</evidence>
<organism evidence="1 3">
    <name type="scientific">Adineta steineri</name>
    <dbReference type="NCBI Taxonomy" id="433720"/>
    <lineage>
        <taxon>Eukaryota</taxon>
        <taxon>Metazoa</taxon>
        <taxon>Spiralia</taxon>
        <taxon>Gnathifera</taxon>
        <taxon>Rotifera</taxon>
        <taxon>Eurotatoria</taxon>
        <taxon>Bdelloidea</taxon>
        <taxon>Adinetida</taxon>
        <taxon>Adinetidae</taxon>
        <taxon>Adineta</taxon>
    </lineage>
</organism>
<comment type="caution">
    <text evidence="1">The sequence shown here is derived from an EMBL/GenBank/DDBJ whole genome shotgun (WGS) entry which is preliminary data.</text>
</comment>
<evidence type="ECO:0000313" key="2">
    <source>
        <dbReference type="EMBL" id="CAF4161656.1"/>
    </source>
</evidence>